<evidence type="ECO:0000256" key="1">
    <source>
        <dbReference type="SAM" id="MobiDB-lite"/>
    </source>
</evidence>
<feature type="non-terminal residue" evidence="2">
    <location>
        <position position="49"/>
    </location>
</feature>
<dbReference type="AlphaFoldDB" id="A0A6J4QTE7"/>
<feature type="region of interest" description="Disordered" evidence="1">
    <location>
        <begin position="12"/>
        <end position="49"/>
    </location>
</feature>
<name>A0A6J4QTE7_9PSEU</name>
<proteinExistence type="predicted"/>
<accession>A0A6J4QTE7</accession>
<protein>
    <submittedName>
        <fullName evidence="2">Uncharacterized protein</fullName>
    </submittedName>
</protein>
<feature type="non-terminal residue" evidence="2">
    <location>
        <position position="1"/>
    </location>
</feature>
<reference evidence="2" key="1">
    <citation type="submission" date="2020-02" db="EMBL/GenBank/DDBJ databases">
        <authorList>
            <person name="Meier V. D."/>
        </authorList>
    </citation>
    <scope>NUCLEOTIDE SEQUENCE</scope>
    <source>
        <strain evidence="2">AVDCRST_MAG66</strain>
    </source>
</reference>
<feature type="compositionally biased region" description="Basic and acidic residues" evidence="1">
    <location>
        <begin position="19"/>
        <end position="49"/>
    </location>
</feature>
<dbReference type="EMBL" id="CADCUS010000646">
    <property type="protein sequence ID" value="CAA9450112.1"/>
    <property type="molecule type" value="Genomic_DNA"/>
</dbReference>
<gene>
    <name evidence="2" type="ORF">AVDCRST_MAG66-4792</name>
</gene>
<organism evidence="2">
    <name type="scientific">uncultured Pseudonocardia sp</name>
    <dbReference type="NCBI Taxonomy" id="211455"/>
    <lineage>
        <taxon>Bacteria</taxon>
        <taxon>Bacillati</taxon>
        <taxon>Actinomycetota</taxon>
        <taxon>Actinomycetes</taxon>
        <taxon>Pseudonocardiales</taxon>
        <taxon>Pseudonocardiaceae</taxon>
        <taxon>Pseudonocardia</taxon>
        <taxon>environmental samples</taxon>
    </lineage>
</organism>
<sequence length="49" mass="5208">AHPCWVSCSSAPWSGPGLADRRGSTTRSHDHGGVAAHRDGRPGVRVDRM</sequence>
<evidence type="ECO:0000313" key="2">
    <source>
        <dbReference type="EMBL" id="CAA9450112.1"/>
    </source>
</evidence>